<proteinExistence type="predicted"/>
<keyword evidence="3" id="KW-1185">Reference proteome</keyword>
<feature type="transmembrane region" description="Helical" evidence="1">
    <location>
        <begin position="89"/>
        <end position="110"/>
    </location>
</feature>
<dbReference type="AlphaFoldDB" id="A0A371Q092"/>
<dbReference type="Proteomes" id="UP000262477">
    <property type="component" value="Unassembled WGS sequence"/>
</dbReference>
<comment type="caution">
    <text evidence="2">The sequence shown here is derived from an EMBL/GenBank/DDBJ whole genome shotgun (WGS) entry which is preliminary data.</text>
</comment>
<gene>
    <name evidence="2" type="ORF">DY245_23425</name>
</gene>
<reference evidence="2 3" key="1">
    <citation type="submission" date="2018-08" db="EMBL/GenBank/DDBJ databases">
        <title>Streptomyces NEAU-D10 sp. nov., a novel Actinomycete isolated from soil.</title>
        <authorList>
            <person name="Jin L."/>
        </authorList>
    </citation>
    <scope>NUCLEOTIDE SEQUENCE [LARGE SCALE GENOMIC DNA]</scope>
    <source>
        <strain evidence="2 3">NEAU-D10</strain>
    </source>
</reference>
<dbReference type="EMBL" id="QUAC01000185">
    <property type="protein sequence ID" value="REK88094.1"/>
    <property type="molecule type" value="Genomic_DNA"/>
</dbReference>
<organism evidence="2 3">
    <name type="scientific">Streptomyces inhibens</name>
    <dbReference type="NCBI Taxonomy" id="2293571"/>
    <lineage>
        <taxon>Bacteria</taxon>
        <taxon>Bacillati</taxon>
        <taxon>Actinomycetota</taxon>
        <taxon>Actinomycetes</taxon>
        <taxon>Kitasatosporales</taxon>
        <taxon>Streptomycetaceae</taxon>
        <taxon>Streptomyces</taxon>
    </lineage>
</organism>
<evidence type="ECO:0000256" key="1">
    <source>
        <dbReference type="SAM" id="Phobius"/>
    </source>
</evidence>
<keyword evidence="1" id="KW-1133">Transmembrane helix</keyword>
<accession>A0A371Q092</accession>
<keyword evidence="1" id="KW-0472">Membrane</keyword>
<name>A0A371Q092_STRIH</name>
<evidence type="ECO:0000313" key="3">
    <source>
        <dbReference type="Proteomes" id="UP000262477"/>
    </source>
</evidence>
<protein>
    <submittedName>
        <fullName evidence="2">Uncharacterized protein</fullName>
    </submittedName>
</protein>
<sequence length="158" mass="15946">MGAFGLAVSVKDMGEAGDQMLASVVGQVADELLKDLCYLDPGGVGGVGGCGGDQVLDALHGLLVDGLRVVEEPVGEGQRRIGEQSIAQVFGALEAVAVLVGVLVGLVLVAQETVGAGGLLRVGGQLDVRPQETDRGVRQVHGLAEATVGSCFREGSLA</sequence>
<evidence type="ECO:0000313" key="2">
    <source>
        <dbReference type="EMBL" id="REK88094.1"/>
    </source>
</evidence>
<keyword evidence="1" id="KW-0812">Transmembrane</keyword>